<name>L8WRZ7_THACA</name>
<keyword evidence="1" id="KW-0539">Nucleus</keyword>
<dbReference type="GO" id="GO:0000994">
    <property type="term" value="F:RNA polymerase III core binding"/>
    <property type="evidence" value="ECO:0007669"/>
    <property type="project" value="TreeGrafter"/>
</dbReference>
<reference evidence="3 4" key="1">
    <citation type="journal article" date="2013" name="Nat. Commun.">
        <title>The evolution and pathogenic mechanisms of the rice sheath blight pathogen.</title>
        <authorList>
            <person name="Zheng A."/>
            <person name="Lin R."/>
            <person name="Xu L."/>
            <person name="Qin P."/>
            <person name="Tang C."/>
            <person name="Ai P."/>
            <person name="Zhang D."/>
            <person name="Liu Y."/>
            <person name="Sun Z."/>
            <person name="Feng H."/>
            <person name="Wang Y."/>
            <person name="Chen Y."/>
            <person name="Liang X."/>
            <person name="Fu R."/>
            <person name="Li Q."/>
            <person name="Zhang J."/>
            <person name="Yu X."/>
            <person name="Xie Z."/>
            <person name="Ding L."/>
            <person name="Guan P."/>
            <person name="Tang J."/>
            <person name="Liang Y."/>
            <person name="Wang S."/>
            <person name="Deng Q."/>
            <person name="Li S."/>
            <person name="Zhu J."/>
            <person name="Wang L."/>
            <person name="Liu H."/>
            <person name="Li P."/>
        </authorList>
    </citation>
    <scope>NUCLEOTIDE SEQUENCE [LARGE SCALE GENOMIC DNA]</scope>
    <source>
        <strain evidence="4">AG-1 IA</strain>
    </source>
</reference>
<keyword evidence="1" id="KW-0678">Repressor</keyword>
<dbReference type="InterPro" id="IPR015257">
    <property type="entry name" value="Maf1"/>
</dbReference>
<sequence>MLDEEEWTRAGKDSGRDRGCRARDIHHVLTWSGAFGRPHLPTAMKFLDLPELAKLSSELSMNHSAECVVRTRVEAYSCKSISKEKRLFKVLDSSFVDQLAISPPDSKYGMPVDSPFGPLDKSSSRKILYLLIATLNAAFPDHDFSEAKADHFCKEKDGAGVLNSLSNTLLSQQHGHSSLLLAPSPRSYSLYPYASRDGVHGVFPRSLPTSSSPVNHFPNTHPPILSGTHPYLYRVLDSIISLANCDVYSYTPDMESDPHADDSDDSASDSSDSPGEFYDDTFDFETDGITGEGLARSASPQFRAKSHWDQWLDGPDEREPRGRVQTRARVRSRASGLLWSSHWFFHNKKEKRIVFISTWARRRHSGDSWSSERLDSFAGWEGGIGAGARAVGLRTKS</sequence>
<evidence type="ECO:0000256" key="1">
    <source>
        <dbReference type="PIRNR" id="PIRNR037240"/>
    </source>
</evidence>
<dbReference type="Gene3D" id="3.40.1000.50">
    <property type="entry name" value="Repressor of RNA polymerase III transcription Maf1"/>
    <property type="match status" value="2"/>
</dbReference>
<dbReference type="OrthoDB" id="277029at2759"/>
<dbReference type="Proteomes" id="UP000011668">
    <property type="component" value="Unassembled WGS sequence"/>
</dbReference>
<feature type="region of interest" description="Disordered" evidence="2">
    <location>
        <begin position="253"/>
        <end position="274"/>
    </location>
</feature>
<dbReference type="PANTHER" id="PTHR22504:SF0">
    <property type="entry name" value="REPRESSOR OF RNA POLYMERASE III TRANSCRIPTION MAF1 HOMOLOG"/>
    <property type="match status" value="1"/>
</dbReference>
<keyword evidence="1" id="KW-0805">Transcription regulation</keyword>
<dbReference type="AlphaFoldDB" id="L8WRZ7"/>
<dbReference type="InterPro" id="IPR038564">
    <property type="entry name" value="Maf1_sf"/>
</dbReference>
<dbReference type="PIRSF" id="PIRSF037240">
    <property type="entry name" value="RNA_polIII_Trep_MAF1"/>
    <property type="match status" value="1"/>
</dbReference>
<evidence type="ECO:0000313" key="4">
    <source>
        <dbReference type="Proteomes" id="UP000011668"/>
    </source>
</evidence>
<dbReference type="HOGENOM" id="CLU_037043_3_0_1"/>
<dbReference type="Pfam" id="PF09174">
    <property type="entry name" value="Maf1"/>
    <property type="match status" value="1"/>
</dbReference>
<dbReference type="GO" id="GO:0005634">
    <property type="term" value="C:nucleus"/>
    <property type="evidence" value="ECO:0007669"/>
    <property type="project" value="UniProtKB-SubCell"/>
</dbReference>
<organism evidence="3 4">
    <name type="scientific">Thanatephorus cucumeris (strain AG1-IA)</name>
    <name type="common">Rice sheath blight fungus</name>
    <name type="synonym">Rhizoctonia solani</name>
    <dbReference type="NCBI Taxonomy" id="983506"/>
    <lineage>
        <taxon>Eukaryota</taxon>
        <taxon>Fungi</taxon>
        <taxon>Dikarya</taxon>
        <taxon>Basidiomycota</taxon>
        <taxon>Agaricomycotina</taxon>
        <taxon>Agaricomycetes</taxon>
        <taxon>Cantharellales</taxon>
        <taxon>Ceratobasidiaceae</taxon>
        <taxon>Rhizoctonia</taxon>
        <taxon>Rhizoctonia solani AG-1</taxon>
    </lineage>
</organism>
<protein>
    <recommendedName>
        <fullName evidence="1">Repressor of RNA polymerase III transcription MAF1</fullName>
    </recommendedName>
</protein>
<comment type="similarity">
    <text evidence="1">Belongs to the MAF1 family.</text>
</comment>
<comment type="caution">
    <text evidence="3">The sequence shown here is derived from an EMBL/GenBank/DDBJ whole genome shotgun (WGS) entry which is preliminary data.</text>
</comment>
<dbReference type="OMA" id="NERFLGW"/>
<keyword evidence="4" id="KW-1185">Reference proteome</keyword>
<accession>L8WRZ7</accession>
<dbReference type="STRING" id="983506.L8WRZ7"/>
<dbReference type="PANTHER" id="PTHR22504">
    <property type="entry name" value="REPRESSOR OF RNA POLYMERASE III TRANSCRIPTION MAF1"/>
    <property type="match status" value="1"/>
</dbReference>
<comment type="subcellular location">
    <subcellularLocation>
        <location evidence="1">Nucleus</location>
    </subcellularLocation>
</comment>
<proteinExistence type="inferred from homology"/>
<dbReference type="EMBL" id="AFRT01001348">
    <property type="protein sequence ID" value="ELU40745.1"/>
    <property type="molecule type" value="Genomic_DNA"/>
</dbReference>
<evidence type="ECO:0000313" key="3">
    <source>
        <dbReference type="EMBL" id="ELU40745.1"/>
    </source>
</evidence>
<evidence type="ECO:0000256" key="2">
    <source>
        <dbReference type="SAM" id="MobiDB-lite"/>
    </source>
</evidence>
<gene>
    <name evidence="3" type="ORF">AG1IA_05188</name>
</gene>
<comment type="function">
    <text evidence="1">Mediator of diverse signals that repress RNA polymerase III transcription. Inhibits the de novo assembly of TFIIIB onto DNA.</text>
</comment>
<keyword evidence="1" id="KW-0804">Transcription</keyword>
<dbReference type="GO" id="GO:0016480">
    <property type="term" value="P:negative regulation of transcription by RNA polymerase III"/>
    <property type="evidence" value="ECO:0007669"/>
    <property type="project" value="UniProtKB-UniRule"/>
</dbReference>